<evidence type="ECO:0000259" key="10">
    <source>
        <dbReference type="Pfam" id="PF02776"/>
    </source>
</evidence>
<organism evidence="11 12">
    <name type="scientific">Bacillus cereus</name>
    <dbReference type="NCBI Taxonomy" id="1396"/>
    <lineage>
        <taxon>Bacteria</taxon>
        <taxon>Bacillati</taxon>
        <taxon>Bacillota</taxon>
        <taxon>Bacilli</taxon>
        <taxon>Bacillales</taxon>
        <taxon>Bacillaceae</taxon>
        <taxon>Bacillus</taxon>
        <taxon>Bacillus cereus group</taxon>
    </lineage>
</organism>
<evidence type="ECO:0000313" key="12">
    <source>
        <dbReference type="Proteomes" id="UP000223777"/>
    </source>
</evidence>
<comment type="similarity">
    <text evidence="1 7">Belongs to the TPP enzyme family.</text>
</comment>
<dbReference type="UniPathway" id="UPA00076">
    <property type="reaction ID" value="UER00145"/>
</dbReference>
<dbReference type="Pfam" id="PF02776">
    <property type="entry name" value="TPP_enzyme_N"/>
    <property type="match status" value="1"/>
</dbReference>
<name>A0A2B9PW58_BACCE</name>
<dbReference type="Gene3D" id="3.40.50.1220">
    <property type="entry name" value="TPP-binding domain"/>
    <property type="match status" value="1"/>
</dbReference>
<dbReference type="NCBIfam" id="TIGR04377">
    <property type="entry name" value="myo_inos_iolD"/>
    <property type="match status" value="1"/>
</dbReference>
<dbReference type="Gene3D" id="3.40.50.970">
    <property type="match status" value="2"/>
</dbReference>
<evidence type="ECO:0000256" key="4">
    <source>
        <dbReference type="ARBA" id="ARBA00022842"/>
    </source>
</evidence>
<dbReference type="GO" id="GO:0000287">
    <property type="term" value="F:magnesium ion binding"/>
    <property type="evidence" value="ECO:0007669"/>
    <property type="project" value="UniProtKB-UniRule"/>
</dbReference>
<dbReference type="InterPro" id="IPR029035">
    <property type="entry name" value="DHS-like_NAD/FAD-binding_dom"/>
</dbReference>
<dbReference type="GO" id="GO:0102481">
    <property type="term" value="F:3D-(3,5/4)-trihydroxycyclohexane-1,2-dione hydrolase activity"/>
    <property type="evidence" value="ECO:0007669"/>
    <property type="project" value="UniProtKB-EC"/>
</dbReference>
<dbReference type="Pfam" id="PF02775">
    <property type="entry name" value="TPP_enzyme_C"/>
    <property type="match status" value="1"/>
</dbReference>
<evidence type="ECO:0000256" key="7">
    <source>
        <dbReference type="HAMAP-Rule" id="MF_01669"/>
    </source>
</evidence>
<dbReference type="AlphaFoldDB" id="A0A2B9PW58"/>
<comment type="cofactor">
    <cofactor evidence="7">
        <name>Mg(2+)</name>
        <dbReference type="ChEBI" id="CHEBI:18420"/>
    </cofactor>
    <text evidence="7">Binds 1 Mg(2+) ion per subunit.</text>
</comment>
<evidence type="ECO:0000256" key="3">
    <source>
        <dbReference type="ARBA" id="ARBA00022801"/>
    </source>
</evidence>
<gene>
    <name evidence="7 11" type="primary">iolD</name>
    <name evidence="11" type="ORF">CN984_17620</name>
</gene>
<evidence type="ECO:0000313" key="11">
    <source>
        <dbReference type="EMBL" id="PGO26391.1"/>
    </source>
</evidence>
<evidence type="ECO:0000256" key="6">
    <source>
        <dbReference type="ARBA" id="ARBA00023052"/>
    </source>
</evidence>
<dbReference type="HAMAP" id="MF_01669">
    <property type="entry name" value="IolD"/>
    <property type="match status" value="1"/>
</dbReference>
<dbReference type="EC" id="3.7.1.22" evidence="7"/>
<dbReference type="InterPro" id="IPR011766">
    <property type="entry name" value="TPP_enzyme_TPP-bd"/>
</dbReference>
<reference evidence="11 12" key="1">
    <citation type="submission" date="2017-09" db="EMBL/GenBank/DDBJ databases">
        <title>Large-scale bioinformatics analysis of Bacillus genomes uncovers conserved roles of natural products in bacterial physiology.</title>
        <authorList>
            <consortium name="Agbiome Team Llc"/>
            <person name="Bleich R.M."/>
            <person name="Grubbs K.J."/>
            <person name="Santa Maria K.C."/>
            <person name="Allen S.E."/>
            <person name="Farag S."/>
            <person name="Shank E.A."/>
            <person name="Bowers A."/>
        </authorList>
    </citation>
    <scope>NUCLEOTIDE SEQUENCE [LARGE SCALE GENOMIC DNA]</scope>
    <source>
        <strain evidence="11 12">AFS050027</strain>
    </source>
</reference>
<dbReference type="PANTHER" id="PTHR18968">
    <property type="entry name" value="THIAMINE PYROPHOSPHATE ENZYMES"/>
    <property type="match status" value="1"/>
</dbReference>
<dbReference type="FunFam" id="3.40.50.970:FF:000056">
    <property type="entry name" value="3D-(3,5/4)-trihydroxycyclohexane-1,2-dione hydrolase"/>
    <property type="match status" value="1"/>
</dbReference>
<dbReference type="Proteomes" id="UP000223777">
    <property type="component" value="Unassembled WGS sequence"/>
</dbReference>
<dbReference type="PANTHER" id="PTHR18968:SF9">
    <property type="entry name" value="3D-(3,5_4)-TRIHYDROXYCYCLOHEXANE-1,2-DIONE HYDROLASE"/>
    <property type="match status" value="1"/>
</dbReference>
<dbReference type="RefSeq" id="WP_098765267.1">
    <property type="nucleotide sequence ID" value="NZ_NUIL01000024.1"/>
</dbReference>
<dbReference type="PROSITE" id="PS00187">
    <property type="entry name" value="TPP_ENZYMES"/>
    <property type="match status" value="1"/>
</dbReference>
<feature type="domain" description="Thiamine pyrophosphate enzyme N-terminal TPP-binding" evidence="10">
    <location>
        <begin position="31"/>
        <end position="134"/>
    </location>
</feature>
<keyword evidence="5 7" id="KW-0520">NAD</keyword>
<dbReference type="EMBL" id="NUIL01000024">
    <property type="protein sequence ID" value="PGO26391.1"/>
    <property type="molecule type" value="Genomic_DNA"/>
</dbReference>
<dbReference type="GO" id="GO:0003984">
    <property type="term" value="F:acetolactate synthase activity"/>
    <property type="evidence" value="ECO:0007669"/>
    <property type="project" value="TreeGrafter"/>
</dbReference>
<dbReference type="GO" id="GO:0030976">
    <property type="term" value="F:thiamine pyrophosphate binding"/>
    <property type="evidence" value="ECO:0007669"/>
    <property type="project" value="UniProtKB-UniRule"/>
</dbReference>
<evidence type="ECO:0000256" key="5">
    <source>
        <dbReference type="ARBA" id="ARBA00023027"/>
    </source>
</evidence>
<keyword evidence="3 7" id="KW-0378">Hydrolase</keyword>
<feature type="domain" description="Thiamine pyrophosphate enzyme TPP-binding" evidence="9">
    <location>
        <begin position="440"/>
        <end position="599"/>
    </location>
</feature>
<keyword evidence="6 7" id="KW-0786">Thiamine pyrophosphate</keyword>
<feature type="binding site" evidence="7">
    <location>
        <position position="65"/>
    </location>
    <ligand>
        <name>thiamine diphosphate</name>
        <dbReference type="ChEBI" id="CHEBI:58937"/>
    </ligand>
</feature>
<comment type="pathway">
    <text evidence="7">Polyol metabolism; myo-inositol degradation into acetyl-CoA; acetyl-CoA from myo-inositol: step 3/7.</text>
</comment>
<protein>
    <recommendedName>
        <fullName evidence="7">3D-(3,5/4)-trihydroxycyclohexane-1,2-dione hydrolase</fullName>
        <shortName evidence="7">THcHDO hydrolase</shortName>
        <ecNumber evidence="7">3.7.1.22</ecNumber>
    </recommendedName>
</protein>
<dbReference type="InterPro" id="IPR000399">
    <property type="entry name" value="TPP-bd_CS"/>
</dbReference>
<evidence type="ECO:0000256" key="2">
    <source>
        <dbReference type="ARBA" id="ARBA00022723"/>
    </source>
</evidence>
<feature type="binding site" evidence="7">
    <location>
        <position position="520"/>
    </location>
    <ligand>
        <name>Mg(2+)</name>
        <dbReference type="ChEBI" id="CHEBI:18420"/>
    </ligand>
</feature>
<evidence type="ECO:0000259" key="8">
    <source>
        <dbReference type="Pfam" id="PF00205"/>
    </source>
</evidence>
<keyword evidence="4 7" id="KW-0460">Magnesium</keyword>
<feature type="domain" description="Thiamine pyrophosphate enzyme central" evidence="8">
    <location>
        <begin position="220"/>
        <end position="353"/>
    </location>
</feature>
<dbReference type="SUPFAM" id="SSF52467">
    <property type="entry name" value="DHS-like NAD/FAD-binding domain"/>
    <property type="match status" value="1"/>
</dbReference>
<proteinExistence type="inferred from homology"/>
<dbReference type="CDD" id="cd07035">
    <property type="entry name" value="TPP_PYR_POX_like"/>
    <property type="match status" value="1"/>
</dbReference>
<evidence type="ECO:0000259" key="9">
    <source>
        <dbReference type="Pfam" id="PF02775"/>
    </source>
</evidence>
<accession>A0A2B9PW58</accession>
<dbReference type="SUPFAM" id="SSF52518">
    <property type="entry name" value="Thiamin diphosphate-binding fold (THDP-binding)"/>
    <property type="match status" value="2"/>
</dbReference>
<dbReference type="InterPro" id="IPR029061">
    <property type="entry name" value="THDP-binding"/>
</dbReference>
<sequence length="644" mass="70991">MQTVRMTTAQALVKFLNQQYVEFDGEQQKFIKGIFTIFGHGNVVGLGQALEEDAGELEVYQGRNEQGMANAAMAFAKQKHRKQIMACTSSVGPGSANMITSAATASANNIPVLLLPGDVFATRQPDPVLQQIEQTHDLSISTNDAFRAVSKYWDRVNRPEQLMTAMIQAMRVLTNPADTGAVTICLPQDVQGEAWDFPSYFFQKRVHRIERRLPTKASLADAVEMIKRKKKPVMICGGGVRYAEAAEELKQFAEAFRIPFGETQAGKSAIESNHPYNLGGIGVTGNLAANTIAKEADLVIGIGTRFTDFTTASKQLFQNEEVEFLNINISEFHANKLDALKVIADAKEALLALIDELQAIEYQSSYTVEIANAKEAWETELARLHNIRFTSQDFKPEVEGHFDENLNEYVDALGTQLTQTAVIGQINTLLDEDAIIVGAAGSLPGDLQRMWATRKPNTYHMEYGYSCMGYEVAGALGAKLAEPSKEVYAMVGDGSYQMLHSELVTSLQENKKINVLLFDNSGFGCINNLQMGNGMGSFGTEFRYRNQETRKLNGAIMKIDFAASAAGYGVKTYRVTSIEQLEEALKDAQKQTVSTLIDIKVLPKTMTNGYDSWWHVGVAEVSNSQSVQASYESKVSNLQKAKSY</sequence>
<dbReference type="InterPro" id="IPR023757">
    <property type="entry name" value="THcHDO_hydrolase_firmi"/>
</dbReference>
<comment type="catalytic activity">
    <reaction evidence="7">
        <text>3D-3,5/4-trihydroxycyclohexane-1,2-dione + H2O = 5-deoxy-D-glucuronate + H(+)</text>
        <dbReference type="Rhea" id="RHEA:25836"/>
        <dbReference type="ChEBI" id="CHEBI:15377"/>
        <dbReference type="ChEBI" id="CHEBI:15378"/>
        <dbReference type="ChEBI" id="CHEBI:28446"/>
        <dbReference type="ChEBI" id="CHEBI:58852"/>
        <dbReference type="EC" id="3.7.1.22"/>
    </reaction>
</comment>
<feature type="region of interest" description="Thiamine pyrophosphate binding" evidence="7">
    <location>
        <begin position="442"/>
        <end position="522"/>
    </location>
</feature>
<dbReference type="InterPro" id="IPR030817">
    <property type="entry name" value="Myo_inos_IolD"/>
</dbReference>
<dbReference type="GO" id="GO:0009099">
    <property type="term" value="P:L-valine biosynthetic process"/>
    <property type="evidence" value="ECO:0007669"/>
    <property type="project" value="TreeGrafter"/>
</dbReference>
<dbReference type="GO" id="GO:0019310">
    <property type="term" value="P:inositol catabolic process"/>
    <property type="evidence" value="ECO:0007669"/>
    <property type="project" value="UniProtKB-UniRule"/>
</dbReference>
<keyword evidence="2 7" id="KW-0479">Metal-binding</keyword>
<dbReference type="InterPro" id="IPR012000">
    <property type="entry name" value="Thiamin_PyroP_enz_cen_dom"/>
</dbReference>
<dbReference type="Pfam" id="PF00205">
    <property type="entry name" value="TPP_enzyme_M"/>
    <property type="match status" value="1"/>
</dbReference>
<comment type="cofactor">
    <cofactor evidence="7">
        <name>thiamine diphosphate</name>
        <dbReference type="ChEBI" id="CHEBI:58937"/>
    </cofactor>
    <text evidence="7">Binds 1 thiamine pyrophosphate per subunit.</text>
</comment>
<dbReference type="InterPro" id="IPR045229">
    <property type="entry name" value="TPP_enz"/>
</dbReference>
<comment type="function">
    <text evidence="7">Involved in the cleavage of the C1-C2 bond of 3D-(3,5/4)-trihydroxycyclohexane-1,2-dione (THcHDO) to yield 5-deoxy-glucuronate (5DG).</text>
</comment>
<dbReference type="InterPro" id="IPR012001">
    <property type="entry name" value="Thiamin_PyroP_enz_TPP-bd_dom"/>
</dbReference>
<dbReference type="GO" id="GO:0009097">
    <property type="term" value="P:isoleucine biosynthetic process"/>
    <property type="evidence" value="ECO:0007669"/>
    <property type="project" value="TreeGrafter"/>
</dbReference>
<evidence type="ECO:0000256" key="1">
    <source>
        <dbReference type="ARBA" id="ARBA00007812"/>
    </source>
</evidence>
<feature type="binding site" evidence="7">
    <location>
        <position position="493"/>
    </location>
    <ligand>
        <name>Mg(2+)</name>
        <dbReference type="ChEBI" id="CHEBI:18420"/>
    </ligand>
</feature>
<dbReference type="CDD" id="cd02003">
    <property type="entry name" value="TPP_IolD"/>
    <property type="match status" value="1"/>
</dbReference>
<comment type="caution">
    <text evidence="11">The sequence shown here is derived from an EMBL/GenBank/DDBJ whole genome shotgun (WGS) entry which is preliminary data.</text>
</comment>
<dbReference type="GO" id="GO:0050660">
    <property type="term" value="F:flavin adenine dinucleotide binding"/>
    <property type="evidence" value="ECO:0007669"/>
    <property type="project" value="TreeGrafter"/>
</dbReference>
<dbReference type="GO" id="GO:0005948">
    <property type="term" value="C:acetolactate synthase complex"/>
    <property type="evidence" value="ECO:0007669"/>
    <property type="project" value="TreeGrafter"/>
</dbReference>